<comment type="caution">
    <text evidence="2">The sequence shown here is derived from an EMBL/GenBank/DDBJ whole genome shotgun (WGS) entry which is preliminary data.</text>
</comment>
<sequence length="205" mass="23132">MNLNTAALQNTAFACGTSFTIPSNAYETSIINNSVVDLKVIYLDTDEQNRTESPYLFPEKTSGQNSPRRHRFRSAHSSHGKKHAEKAHWSSTDTGTNILSNPHDSIDHALNLHGIQSIHRSSIGRVKVNPIQTSQYPNSEQNRKAPGKLQIQLLKPQLLNYIKCKVNYYTMDQTPLLIQLQIQISVVMSNSAHKLIILERFEPNN</sequence>
<feature type="region of interest" description="Disordered" evidence="1">
    <location>
        <begin position="52"/>
        <end position="96"/>
    </location>
</feature>
<proteinExistence type="predicted"/>
<protein>
    <submittedName>
        <fullName evidence="2">Uncharacterized protein</fullName>
    </submittedName>
</protein>
<name>A0A5J4WZ95_9EUKA</name>
<evidence type="ECO:0000256" key="1">
    <source>
        <dbReference type="SAM" id="MobiDB-lite"/>
    </source>
</evidence>
<organism evidence="2 3">
    <name type="scientific">Streblomastix strix</name>
    <dbReference type="NCBI Taxonomy" id="222440"/>
    <lineage>
        <taxon>Eukaryota</taxon>
        <taxon>Metamonada</taxon>
        <taxon>Preaxostyla</taxon>
        <taxon>Oxymonadida</taxon>
        <taxon>Streblomastigidae</taxon>
        <taxon>Streblomastix</taxon>
    </lineage>
</organism>
<reference evidence="2 3" key="1">
    <citation type="submission" date="2019-03" db="EMBL/GenBank/DDBJ databases">
        <title>Single cell metagenomics reveals metabolic interactions within the superorganism composed of flagellate Streblomastix strix and complex community of Bacteroidetes bacteria on its surface.</title>
        <authorList>
            <person name="Treitli S.C."/>
            <person name="Kolisko M."/>
            <person name="Husnik F."/>
            <person name="Keeling P."/>
            <person name="Hampl V."/>
        </authorList>
    </citation>
    <scope>NUCLEOTIDE SEQUENCE [LARGE SCALE GENOMIC DNA]</scope>
    <source>
        <strain evidence="2">ST1C</strain>
    </source>
</reference>
<evidence type="ECO:0000313" key="3">
    <source>
        <dbReference type="Proteomes" id="UP000324800"/>
    </source>
</evidence>
<dbReference type="Proteomes" id="UP000324800">
    <property type="component" value="Unassembled WGS sequence"/>
</dbReference>
<dbReference type="AlphaFoldDB" id="A0A5J4WZ95"/>
<gene>
    <name evidence="2" type="ORF">EZS28_004627</name>
</gene>
<feature type="compositionally biased region" description="Basic residues" evidence="1">
    <location>
        <begin position="67"/>
        <end position="85"/>
    </location>
</feature>
<dbReference type="EMBL" id="SNRW01000669">
    <property type="protein sequence ID" value="KAA6399842.1"/>
    <property type="molecule type" value="Genomic_DNA"/>
</dbReference>
<accession>A0A5J4WZ95</accession>
<evidence type="ECO:0000313" key="2">
    <source>
        <dbReference type="EMBL" id="KAA6399842.1"/>
    </source>
</evidence>